<name>F4KUT0_HALH1</name>
<evidence type="ECO:0000313" key="1">
    <source>
        <dbReference type="EMBL" id="AEE53483.1"/>
    </source>
</evidence>
<organism evidence="1 2">
    <name type="scientific">Haliscomenobacter hydrossis (strain ATCC 27775 / DSM 1100 / LMG 10767 / O)</name>
    <dbReference type="NCBI Taxonomy" id="760192"/>
    <lineage>
        <taxon>Bacteria</taxon>
        <taxon>Pseudomonadati</taxon>
        <taxon>Bacteroidota</taxon>
        <taxon>Saprospiria</taxon>
        <taxon>Saprospirales</taxon>
        <taxon>Haliscomenobacteraceae</taxon>
        <taxon>Haliscomenobacter</taxon>
    </lineage>
</organism>
<keyword evidence="2" id="KW-1185">Reference proteome</keyword>
<dbReference type="OrthoDB" id="1443487at2"/>
<gene>
    <name evidence="1" type="ordered locus">Halhy_5660</name>
</gene>
<reference key="2">
    <citation type="submission" date="2011-04" db="EMBL/GenBank/DDBJ databases">
        <title>Complete sequence of chromosome of Haliscomenobacter hydrossis DSM 1100.</title>
        <authorList>
            <consortium name="US DOE Joint Genome Institute (JGI-PGF)"/>
            <person name="Lucas S."/>
            <person name="Han J."/>
            <person name="Lapidus A."/>
            <person name="Bruce D."/>
            <person name="Goodwin L."/>
            <person name="Pitluck S."/>
            <person name="Peters L."/>
            <person name="Kyrpides N."/>
            <person name="Mavromatis K."/>
            <person name="Ivanova N."/>
            <person name="Ovchinnikova G."/>
            <person name="Pagani I."/>
            <person name="Daligault H."/>
            <person name="Detter J.C."/>
            <person name="Han C."/>
            <person name="Land M."/>
            <person name="Hauser L."/>
            <person name="Markowitz V."/>
            <person name="Cheng J.-F."/>
            <person name="Hugenholtz P."/>
            <person name="Woyke T."/>
            <person name="Wu D."/>
            <person name="Verbarg S."/>
            <person name="Frueling A."/>
            <person name="Brambilla E."/>
            <person name="Klenk H.-P."/>
            <person name="Eisen J.A."/>
        </authorList>
    </citation>
    <scope>NUCLEOTIDE SEQUENCE</scope>
    <source>
        <strain>DSM 1100</strain>
    </source>
</reference>
<dbReference type="KEGG" id="hhy:Halhy_5660"/>
<dbReference type="AlphaFoldDB" id="F4KUT0"/>
<dbReference type="RefSeq" id="WP_013768012.1">
    <property type="nucleotide sequence ID" value="NC_015510.1"/>
</dbReference>
<protein>
    <submittedName>
        <fullName evidence="1">Uncharacterized protein</fullName>
    </submittedName>
</protein>
<proteinExistence type="predicted"/>
<reference evidence="1 2" key="1">
    <citation type="journal article" date="2011" name="Stand. Genomic Sci.">
        <title>Complete genome sequence of Haliscomenobacter hydrossis type strain (O).</title>
        <authorList>
            <consortium name="US DOE Joint Genome Institute (JGI-PGF)"/>
            <person name="Daligault H."/>
            <person name="Lapidus A."/>
            <person name="Zeytun A."/>
            <person name="Nolan M."/>
            <person name="Lucas S."/>
            <person name="Del Rio T.G."/>
            <person name="Tice H."/>
            <person name="Cheng J.F."/>
            <person name="Tapia R."/>
            <person name="Han C."/>
            <person name="Goodwin L."/>
            <person name="Pitluck S."/>
            <person name="Liolios K."/>
            <person name="Pagani I."/>
            <person name="Ivanova N."/>
            <person name="Huntemann M."/>
            <person name="Mavromatis K."/>
            <person name="Mikhailova N."/>
            <person name="Pati A."/>
            <person name="Chen A."/>
            <person name="Palaniappan K."/>
            <person name="Land M."/>
            <person name="Hauser L."/>
            <person name="Brambilla E.M."/>
            <person name="Rohde M."/>
            <person name="Verbarg S."/>
            <person name="Goker M."/>
            <person name="Bristow J."/>
            <person name="Eisen J.A."/>
            <person name="Markowitz V."/>
            <person name="Hugenholtz P."/>
            <person name="Kyrpides N.C."/>
            <person name="Klenk H.P."/>
            <person name="Woyke T."/>
        </authorList>
    </citation>
    <scope>NUCLEOTIDE SEQUENCE [LARGE SCALE GENOMIC DNA]</scope>
    <source>
        <strain evidence="2">ATCC 27775 / DSM 1100 / LMG 10767 / O</strain>
    </source>
</reference>
<dbReference type="Proteomes" id="UP000008461">
    <property type="component" value="Chromosome"/>
</dbReference>
<dbReference type="EMBL" id="CP002691">
    <property type="protein sequence ID" value="AEE53483.1"/>
    <property type="molecule type" value="Genomic_DNA"/>
</dbReference>
<sequence length="132" mass="14729">MEKKHVETELTAVILELEARQAEEGLMLKEQFHEVYESVKPINLIKSTFKEAVASQDLREDIVNLSIGLVAGYVTKKLFQGVSDSPTKKLLGTVLQFGITTLIANNPEAIKSLGKGLFKLFNRDRDPEANIE</sequence>
<dbReference type="HOGENOM" id="CLU_156439_0_0_10"/>
<evidence type="ECO:0000313" key="2">
    <source>
        <dbReference type="Proteomes" id="UP000008461"/>
    </source>
</evidence>
<dbReference type="STRING" id="760192.Halhy_5660"/>
<accession>F4KUT0</accession>
<dbReference type="eggNOG" id="ENOG50335KD">
    <property type="taxonomic scope" value="Bacteria"/>
</dbReference>